<feature type="region of interest" description="Disordered" evidence="1">
    <location>
        <begin position="293"/>
        <end position="328"/>
    </location>
</feature>
<feature type="compositionally biased region" description="Basic residues" evidence="1">
    <location>
        <begin position="310"/>
        <end position="320"/>
    </location>
</feature>
<feature type="region of interest" description="Disordered" evidence="1">
    <location>
        <begin position="204"/>
        <end position="235"/>
    </location>
</feature>
<evidence type="ECO:0000313" key="2">
    <source>
        <dbReference type="EMBL" id="KAK7539786.1"/>
    </source>
</evidence>
<sequence length="328" mass="36809">MHDAYAVEVTTKAVGVQNALTRLYMAVAEKLDQVRAQGLTRSPTVFTIIEGLADYNRMHESYQTTYLEFLGAHHTLVRIHALVKRQEGQCPVELRELENLAIRERHTSGQVMLKLAEEMAPPIDRKMHEMRAMPLEPVPPSPRPHTLSQLHPKLTRPVAAPRHDTDFFPHNALSAPEPRQHTKFSPQWWEIDGSLESVPDFVLKPPTPSLPTGKADKQWAPPPPGSQSSYLDAAAVQKQDASPCPLEMYFGADNGWLKDALKPKPFGLSVQPSQPGACSKQPKWADELEKLQASGRPDIPRKPEQLRSKPGPKPKQHGFNRGRYNMTF</sequence>
<evidence type="ECO:0000313" key="3">
    <source>
        <dbReference type="Proteomes" id="UP001360953"/>
    </source>
</evidence>
<accession>A0ABR1LX96</accession>
<gene>
    <name evidence="2" type="ORF">J3D65DRAFT_601822</name>
</gene>
<organism evidence="2 3">
    <name type="scientific">Phyllosticta citribraziliensis</name>
    <dbReference type="NCBI Taxonomy" id="989973"/>
    <lineage>
        <taxon>Eukaryota</taxon>
        <taxon>Fungi</taxon>
        <taxon>Dikarya</taxon>
        <taxon>Ascomycota</taxon>
        <taxon>Pezizomycotina</taxon>
        <taxon>Dothideomycetes</taxon>
        <taxon>Dothideomycetes incertae sedis</taxon>
        <taxon>Botryosphaeriales</taxon>
        <taxon>Phyllostictaceae</taxon>
        <taxon>Phyllosticta</taxon>
    </lineage>
</organism>
<feature type="compositionally biased region" description="Basic and acidic residues" evidence="1">
    <location>
        <begin position="298"/>
        <end position="307"/>
    </location>
</feature>
<dbReference type="GeneID" id="92030969"/>
<keyword evidence="3" id="KW-1185">Reference proteome</keyword>
<proteinExistence type="predicted"/>
<evidence type="ECO:0000256" key="1">
    <source>
        <dbReference type="SAM" id="MobiDB-lite"/>
    </source>
</evidence>
<name>A0ABR1LX96_9PEZI</name>
<comment type="caution">
    <text evidence="2">The sequence shown here is derived from an EMBL/GenBank/DDBJ whole genome shotgun (WGS) entry which is preliminary data.</text>
</comment>
<dbReference type="RefSeq" id="XP_066657057.1">
    <property type="nucleotide sequence ID" value="XM_066798063.1"/>
</dbReference>
<dbReference type="EMBL" id="JBBPEH010000004">
    <property type="protein sequence ID" value="KAK7539786.1"/>
    <property type="molecule type" value="Genomic_DNA"/>
</dbReference>
<reference evidence="2 3" key="1">
    <citation type="submission" date="2024-04" db="EMBL/GenBank/DDBJ databases">
        <title>Phyllosticta paracitricarpa is synonymous to the EU quarantine fungus P. citricarpa based on phylogenomic analyses.</title>
        <authorList>
            <consortium name="Lawrence Berkeley National Laboratory"/>
            <person name="Van ingen-buijs V.A."/>
            <person name="Van westerhoven A.C."/>
            <person name="Haridas S."/>
            <person name="Skiadas P."/>
            <person name="Martin F."/>
            <person name="Groenewald J.Z."/>
            <person name="Crous P.W."/>
            <person name="Seidl M.F."/>
        </authorList>
    </citation>
    <scope>NUCLEOTIDE SEQUENCE [LARGE SCALE GENOMIC DNA]</scope>
    <source>
        <strain evidence="2 3">CPC 17464</strain>
    </source>
</reference>
<protein>
    <submittedName>
        <fullName evidence="2">Uncharacterized protein</fullName>
    </submittedName>
</protein>
<dbReference type="Proteomes" id="UP001360953">
    <property type="component" value="Unassembled WGS sequence"/>
</dbReference>